<dbReference type="PANTHER" id="PTHR34298">
    <property type="entry name" value="SEGREGATION AND CONDENSATION PROTEIN B"/>
    <property type="match status" value="1"/>
</dbReference>
<dbReference type="Pfam" id="PF04079">
    <property type="entry name" value="SMC_ScpB"/>
    <property type="match status" value="1"/>
</dbReference>
<feature type="region of interest" description="Disordered" evidence="5">
    <location>
        <begin position="177"/>
        <end position="229"/>
    </location>
</feature>
<keyword evidence="4" id="KW-0131">Cell cycle</keyword>
<comment type="caution">
    <text evidence="6">The sequence shown here is derived from an EMBL/GenBank/DDBJ whole genome shotgun (WGS) entry which is preliminary data.</text>
</comment>
<dbReference type="SUPFAM" id="SSF46785">
    <property type="entry name" value="Winged helix' DNA-binding domain"/>
    <property type="match status" value="2"/>
</dbReference>
<evidence type="ECO:0000313" key="7">
    <source>
        <dbReference type="Proteomes" id="UP000886780"/>
    </source>
</evidence>
<gene>
    <name evidence="6" type="primary">scpB</name>
    <name evidence="6" type="ORF">IAA28_10695</name>
</gene>
<dbReference type="AlphaFoldDB" id="A0A9D1W5V6"/>
<keyword evidence="2" id="KW-0132">Cell division</keyword>
<organism evidence="6 7">
    <name type="scientific">Candidatus Lachnoclostridium stercoripullorum</name>
    <dbReference type="NCBI Taxonomy" id="2838635"/>
    <lineage>
        <taxon>Bacteria</taxon>
        <taxon>Bacillati</taxon>
        <taxon>Bacillota</taxon>
        <taxon>Clostridia</taxon>
        <taxon>Lachnospirales</taxon>
        <taxon>Lachnospiraceae</taxon>
    </lineage>
</organism>
<reference evidence="6" key="2">
    <citation type="submission" date="2021-04" db="EMBL/GenBank/DDBJ databases">
        <authorList>
            <person name="Gilroy R."/>
        </authorList>
    </citation>
    <scope>NUCLEOTIDE SEQUENCE</scope>
    <source>
        <strain evidence="6">ChiGjej4B4-12881</strain>
    </source>
</reference>
<dbReference type="InterPro" id="IPR005234">
    <property type="entry name" value="ScpB_csome_segregation"/>
</dbReference>
<dbReference type="GO" id="GO:0051301">
    <property type="term" value="P:cell division"/>
    <property type="evidence" value="ECO:0007669"/>
    <property type="project" value="UniProtKB-KW"/>
</dbReference>
<dbReference type="PIRSF" id="PIRSF019345">
    <property type="entry name" value="ScpB"/>
    <property type="match status" value="1"/>
</dbReference>
<protein>
    <submittedName>
        <fullName evidence="6">SMC-Scp complex subunit ScpB</fullName>
    </submittedName>
</protein>
<sequence>MDEKLNQEMRPDAQAGSYPERDWEAIVEAVLFTMGGSVEFKQLAAAIGQDEETARRVAESLREKYEKENRGMQIIQLEDSVQMCTKARFYENLIRVASAPKKQVLTDVVLETLSIIAYKQPVTKMEIEKIRGVKSDHAVNRLVEYNLVYEAGRLDAPGRPALFATTEEFLRRFGIGSTEDLPEPAPEQIEEFKQEAEEELQYYPEETPRESSPEETETYSAGGEEIEQQ</sequence>
<dbReference type="Gene3D" id="1.10.10.10">
    <property type="entry name" value="Winged helix-like DNA-binding domain superfamily/Winged helix DNA-binding domain"/>
    <property type="match status" value="2"/>
</dbReference>
<name>A0A9D1W5V6_9FIRM</name>
<evidence type="ECO:0000256" key="1">
    <source>
        <dbReference type="ARBA" id="ARBA00022490"/>
    </source>
</evidence>
<evidence type="ECO:0000256" key="4">
    <source>
        <dbReference type="ARBA" id="ARBA00023306"/>
    </source>
</evidence>
<dbReference type="InterPro" id="IPR036388">
    <property type="entry name" value="WH-like_DNA-bd_sf"/>
</dbReference>
<dbReference type="EMBL" id="DXEU01000196">
    <property type="protein sequence ID" value="HIX53256.1"/>
    <property type="molecule type" value="Genomic_DNA"/>
</dbReference>
<evidence type="ECO:0000256" key="5">
    <source>
        <dbReference type="SAM" id="MobiDB-lite"/>
    </source>
</evidence>
<dbReference type="GO" id="GO:0051304">
    <property type="term" value="P:chromosome separation"/>
    <property type="evidence" value="ECO:0007669"/>
    <property type="project" value="InterPro"/>
</dbReference>
<dbReference type="Proteomes" id="UP000886780">
    <property type="component" value="Unassembled WGS sequence"/>
</dbReference>
<evidence type="ECO:0000256" key="3">
    <source>
        <dbReference type="ARBA" id="ARBA00022829"/>
    </source>
</evidence>
<accession>A0A9D1W5V6</accession>
<dbReference type="InterPro" id="IPR036390">
    <property type="entry name" value="WH_DNA-bd_sf"/>
</dbReference>
<dbReference type="PANTHER" id="PTHR34298:SF2">
    <property type="entry name" value="SEGREGATION AND CONDENSATION PROTEIN B"/>
    <property type="match status" value="1"/>
</dbReference>
<evidence type="ECO:0000256" key="2">
    <source>
        <dbReference type="ARBA" id="ARBA00022618"/>
    </source>
</evidence>
<keyword evidence="1" id="KW-0963">Cytoplasm</keyword>
<evidence type="ECO:0000313" key="6">
    <source>
        <dbReference type="EMBL" id="HIX53256.1"/>
    </source>
</evidence>
<reference evidence="6" key="1">
    <citation type="journal article" date="2021" name="PeerJ">
        <title>Extensive microbial diversity within the chicken gut microbiome revealed by metagenomics and culture.</title>
        <authorList>
            <person name="Gilroy R."/>
            <person name="Ravi A."/>
            <person name="Getino M."/>
            <person name="Pursley I."/>
            <person name="Horton D.L."/>
            <person name="Alikhan N.F."/>
            <person name="Baker D."/>
            <person name="Gharbi K."/>
            <person name="Hall N."/>
            <person name="Watson M."/>
            <person name="Adriaenssens E.M."/>
            <person name="Foster-Nyarko E."/>
            <person name="Jarju S."/>
            <person name="Secka A."/>
            <person name="Antonio M."/>
            <person name="Oren A."/>
            <person name="Chaudhuri R.R."/>
            <person name="La Ragione R."/>
            <person name="Hildebrand F."/>
            <person name="Pallen M.J."/>
        </authorList>
    </citation>
    <scope>NUCLEOTIDE SEQUENCE</scope>
    <source>
        <strain evidence="6">ChiGjej4B4-12881</strain>
    </source>
</reference>
<keyword evidence="3" id="KW-0159">Chromosome partition</keyword>
<proteinExistence type="predicted"/>
<dbReference type="NCBIfam" id="TIGR00281">
    <property type="entry name" value="SMC-Scp complex subunit ScpB"/>
    <property type="match status" value="1"/>
</dbReference>